<reference evidence="2 3" key="1">
    <citation type="submission" date="2016-10" db="EMBL/GenBank/DDBJ databases">
        <authorList>
            <person name="de Groot N.N."/>
        </authorList>
    </citation>
    <scope>NUCLEOTIDE SEQUENCE [LARGE SCALE GENOMIC DNA]</scope>
    <source>
        <strain evidence="2 3">Z108</strain>
    </source>
</reference>
<accession>A0A1I3C9X9</accession>
<dbReference type="RefSeq" id="WP_255449194.1">
    <property type="nucleotide sequence ID" value="NZ_FOQK01000003.1"/>
</dbReference>
<keyword evidence="1" id="KW-1133">Transmembrane helix</keyword>
<organism evidence="2 3">
    <name type="scientific">Selenomonas ruminantium</name>
    <dbReference type="NCBI Taxonomy" id="971"/>
    <lineage>
        <taxon>Bacteria</taxon>
        <taxon>Bacillati</taxon>
        <taxon>Bacillota</taxon>
        <taxon>Negativicutes</taxon>
        <taxon>Selenomonadales</taxon>
        <taxon>Selenomonadaceae</taxon>
        <taxon>Selenomonas</taxon>
    </lineage>
</organism>
<gene>
    <name evidence="2" type="ORF">SAMN04487861_1036</name>
</gene>
<evidence type="ECO:0000313" key="3">
    <source>
        <dbReference type="Proteomes" id="UP000183639"/>
    </source>
</evidence>
<evidence type="ECO:0000256" key="1">
    <source>
        <dbReference type="SAM" id="Phobius"/>
    </source>
</evidence>
<feature type="transmembrane region" description="Helical" evidence="1">
    <location>
        <begin position="15"/>
        <end position="34"/>
    </location>
</feature>
<sequence>MPKNKLAPKSLGGRVLDFILNLLWAIIWLGRWTIRLLKRIGK</sequence>
<keyword evidence="1" id="KW-0812">Transmembrane</keyword>
<proteinExistence type="predicted"/>
<protein>
    <submittedName>
        <fullName evidence="2">Uncharacterized protein</fullName>
    </submittedName>
</protein>
<name>A0A1I3C9X9_SELRU</name>
<dbReference type="EMBL" id="FOQK01000003">
    <property type="protein sequence ID" value="SFH71348.1"/>
    <property type="molecule type" value="Genomic_DNA"/>
</dbReference>
<dbReference type="Proteomes" id="UP000183639">
    <property type="component" value="Unassembled WGS sequence"/>
</dbReference>
<dbReference type="AlphaFoldDB" id="A0A1I3C9X9"/>
<evidence type="ECO:0000313" key="2">
    <source>
        <dbReference type="EMBL" id="SFH71348.1"/>
    </source>
</evidence>
<keyword evidence="1" id="KW-0472">Membrane</keyword>